<accession>U6MJA6</accession>
<feature type="domain" description="CCHC-type" evidence="2">
    <location>
        <begin position="57"/>
        <end position="69"/>
    </location>
</feature>
<evidence type="ECO:0000313" key="3">
    <source>
        <dbReference type="EMBL" id="CDJ64327.1"/>
    </source>
</evidence>
<evidence type="ECO:0000259" key="2">
    <source>
        <dbReference type="Pfam" id="PF00098"/>
    </source>
</evidence>
<evidence type="ECO:0000256" key="1">
    <source>
        <dbReference type="SAM" id="MobiDB-lite"/>
    </source>
</evidence>
<proteinExistence type="predicted"/>
<keyword evidence="4" id="KW-1185">Reference proteome</keyword>
<protein>
    <recommendedName>
        <fullName evidence="2">CCHC-type domain-containing protein</fullName>
    </recommendedName>
</protein>
<dbReference type="GeneID" id="25477316"/>
<dbReference type="GO" id="GO:0008270">
    <property type="term" value="F:zinc ion binding"/>
    <property type="evidence" value="ECO:0007669"/>
    <property type="project" value="InterPro"/>
</dbReference>
<dbReference type="RefSeq" id="XP_013432794.1">
    <property type="nucleotide sequence ID" value="XM_013577340.1"/>
</dbReference>
<dbReference type="SUPFAM" id="SSF57756">
    <property type="entry name" value="Retrovirus zinc finger-like domains"/>
    <property type="match status" value="1"/>
</dbReference>
<sequence>MNLSNCARSTTKGESSNKTCYIGKCNPRLRKLLGVSGSWTPRTSLSQQRRPGEASKNCGGVGHYARDCPTHGRCCAEPENKSSRHHIRPSTEKAERLNREA</sequence>
<feature type="region of interest" description="Disordered" evidence="1">
    <location>
        <begin position="78"/>
        <end position="101"/>
    </location>
</feature>
<reference evidence="3" key="2">
    <citation type="submission" date="2013-10" db="EMBL/GenBank/DDBJ databases">
        <authorList>
            <person name="Aslett M."/>
        </authorList>
    </citation>
    <scope>NUCLEOTIDE SEQUENCE [LARGE SCALE GENOMIC DNA]</scope>
    <source>
        <strain evidence="3">Houghton</strain>
    </source>
</reference>
<dbReference type="InterPro" id="IPR001878">
    <property type="entry name" value="Znf_CCHC"/>
</dbReference>
<dbReference type="EMBL" id="HG722931">
    <property type="protein sequence ID" value="CDJ64327.1"/>
    <property type="molecule type" value="Genomic_DNA"/>
</dbReference>
<organism evidence="3 4">
    <name type="scientific">Eimeria necatrix</name>
    <dbReference type="NCBI Taxonomy" id="51315"/>
    <lineage>
        <taxon>Eukaryota</taxon>
        <taxon>Sar</taxon>
        <taxon>Alveolata</taxon>
        <taxon>Apicomplexa</taxon>
        <taxon>Conoidasida</taxon>
        <taxon>Coccidia</taxon>
        <taxon>Eucoccidiorida</taxon>
        <taxon>Eimeriorina</taxon>
        <taxon>Eimeriidae</taxon>
        <taxon>Eimeria</taxon>
    </lineage>
</organism>
<name>U6MJA6_9EIME</name>
<dbReference type="GO" id="GO:0003676">
    <property type="term" value="F:nucleic acid binding"/>
    <property type="evidence" value="ECO:0007669"/>
    <property type="project" value="InterPro"/>
</dbReference>
<feature type="compositionally biased region" description="Basic and acidic residues" evidence="1">
    <location>
        <begin position="89"/>
        <end position="101"/>
    </location>
</feature>
<reference evidence="3" key="1">
    <citation type="submission" date="2013-10" db="EMBL/GenBank/DDBJ databases">
        <title>Genomic analysis of the causative agents of coccidiosis in chickens.</title>
        <authorList>
            <person name="Reid A.J."/>
            <person name="Blake D."/>
            <person name="Billington K."/>
            <person name="Browne H."/>
            <person name="Dunn M."/>
            <person name="Hung S."/>
            <person name="Kawahara F."/>
            <person name="Miranda-Saavedra D."/>
            <person name="Mourier T."/>
            <person name="Nagra H."/>
            <person name="Otto T.D."/>
            <person name="Rawlings N."/>
            <person name="Sanchez A."/>
            <person name="Sanders M."/>
            <person name="Subramaniam C."/>
            <person name="Tay Y."/>
            <person name="Dear P."/>
            <person name="Doerig C."/>
            <person name="Gruber A."/>
            <person name="Parkinson J."/>
            <person name="Shirley M."/>
            <person name="Wan K.L."/>
            <person name="Berriman M."/>
            <person name="Tomley F."/>
            <person name="Pain A."/>
        </authorList>
    </citation>
    <scope>NUCLEOTIDE SEQUENCE [LARGE SCALE GENOMIC DNA]</scope>
    <source>
        <strain evidence="3">Houghton</strain>
    </source>
</reference>
<dbReference type="Pfam" id="PF00098">
    <property type="entry name" value="zf-CCHC"/>
    <property type="match status" value="1"/>
</dbReference>
<dbReference type="Proteomes" id="UP000030754">
    <property type="component" value="Unassembled WGS sequence"/>
</dbReference>
<dbReference type="InterPro" id="IPR036875">
    <property type="entry name" value="Znf_CCHC_sf"/>
</dbReference>
<dbReference type="AlphaFoldDB" id="U6MJA6"/>
<gene>
    <name evidence="3" type="ORF">ENH_00071840</name>
</gene>
<feature type="compositionally biased region" description="Polar residues" evidence="1">
    <location>
        <begin position="37"/>
        <end position="49"/>
    </location>
</feature>
<feature type="region of interest" description="Disordered" evidence="1">
    <location>
        <begin position="37"/>
        <end position="58"/>
    </location>
</feature>
<dbReference type="VEuPathDB" id="ToxoDB:ENH_00071840"/>
<evidence type="ECO:0000313" key="4">
    <source>
        <dbReference type="Proteomes" id="UP000030754"/>
    </source>
</evidence>